<dbReference type="EMBL" id="QLYR01000017">
    <property type="protein sequence ID" value="RAQ22025.1"/>
    <property type="molecule type" value="Genomic_DNA"/>
</dbReference>
<proteinExistence type="predicted"/>
<keyword evidence="2" id="KW-1133">Transmembrane helix</keyword>
<comment type="caution">
    <text evidence="3">The sequence shown here is derived from an EMBL/GenBank/DDBJ whole genome shotgun (WGS) entry which is preliminary data.</text>
</comment>
<feature type="transmembrane region" description="Helical" evidence="2">
    <location>
        <begin position="258"/>
        <end position="280"/>
    </location>
</feature>
<dbReference type="InterPro" id="IPR006938">
    <property type="entry name" value="DUF624"/>
</dbReference>
<dbReference type="Pfam" id="PF04854">
    <property type="entry name" value="DUF624"/>
    <property type="match status" value="1"/>
</dbReference>
<accession>A0A328UD42</accession>
<feature type="transmembrane region" description="Helical" evidence="2">
    <location>
        <begin position="152"/>
        <end position="173"/>
    </location>
</feature>
<evidence type="ECO:0000313" key="4">
    <source>
        <dbReference type="Proteomes" id="UP000249377"/>
    </source>
</evidence>
<keyword evidence="2" id="KW-0812">Transmembrane</keyword>
<protein>
    <recommendedName>
        <fullName evidence="5">DUF624 domain-containing protein</fullName>
    </recommendedName>
</protein>
<gene>
    <name evidence="3" type="ORF">DPQ25_13820</name>
</gene>
<feature type="transmembrane region" description="Helical" evidence="2">
    <location>
        <begin position="106"/>
        <end position="125"/>
    </location>
</feature>
<evidence type="ECO:0000256" key="1">
    <source>
        <dbReference type="SAM" id="MobiDB-lite"/>
    </source>
</evidence>
<dbReference type="RefSeq" id="WP_112333764.1">
    <property type="nucleotide sequence ID" value="NZ_QLYR01000017.1"/>
</dbReference>
<evidence type="ECO:0000256" key="2">
    <source>
        <dbReference type="SAM" id="Phobius"/>
    </source>
</evidence>
<reference evidence="3 4" key="1">
    <citation type="submission" date="2018-06" db="EMBL/GenBank/DDBJ databases">
        <title>Noncontiguous genome sequence of Ruminococcaceae bacterium ASD2818.</title>
        <authorList>
            <person name="Chaplin A.V."/>
            <person name="Sokolova S.R."/>
            <person name="Kochetkova T.O."/>
            <person name="Goltsov A.Y."/>
            <person name="Trofimov D.Y."/>
            <person name="Efimov B.A."/>
        </authorList>
    </citation>
    <scope>NUCLEOTIDE SEQUENCE [LARGE SCALE GENOMIC DNA]</scope>
    <source>
        <strain evidence="3 4">ASD2818</strain>
    </source>
</reference>
<organism evidence="3 4">
    <name type="scientific">Hydrogeniiclostridium mannosilyticum</name>
    <dbReference type="NCBI Taxonomy" id="2764322"/>
    <lineage>
        <taxon>Bacteria</taxon>
        <taxon>Bacillati</taxon>
        <taxon>Bacillota</taxon>
        <taxon>Clostridia</taxon>
        <taxon>Eubacteriales</taxon>
        <taxon>Acutalibacteraceae</taxon>
        <taxon>Hydrogeniiclostridium</taxon>
    </lineage>
</organism>
<keyword evidence="2" id="KW-0472">Membrane</keyword>
<dbReference type="AlphaFoldDB" id="A0A328UD42"/>
<dbReference type="Proteomes" id="UP000249377">
    <property type="component" value="Unassembled WGS sequence"/>
</dbReference>
<feature type="transmembrane region" description="Helical" evidence="2">
    <location>
        <begin position="185"/>
        <end position="211"/>
    </location>
</feature>
<feature type="transmembrane region" description="Helical" evidence="2">
    <location>
        <begin position="76"/>
        <end position="94"/>
    </location>
</feature>
<evidence type="ECO:0008006" key="5">
    <source>
        <dbReference type="Google" id="ProtNLM"/>
    </source>
</evidence>
<evidence type="ECO:0000313" key="3">
    <source>
        <dbReference type="EMBL" id="RAQ22025.1"/>
    </source>
</evidence>
<feature type="transmembrane region" description="Helical" evidence="2">
    <location>
        <begin position="223"/>
        <end position="246"/>
    </location>
</feature>
<name>A0A328UD42_9FIRM</name>
<sequence>MMKIISKKYTTAATPRRKPIPGCSGKENFSGGIQVGLISNHYTKEGPGVPDEEEQRSAFVRFWQYFGRRFTSLIKLNLLFVIPVAAAITLLFVFSTVINNEVLRNLMAFAPFILVAPFVAGLTYVTRNYARRDHAFIFSDFKDAVKENWKPFLIDGFICYVMFFVISIAMNYYGGQIANNKLFYVPYILCILLTFIFVSSHFYIPVMIVTFDLKLRQIYKNALLFTVIGLWRNIFLFVLLAAGVYGVSYLLTILEINLWVLLIVILLAIFILFSFVAFLINFTVYPLIDRLLIHPSQNQEDPAAAKKSKTNNDDIF</sequence>
<keyword evidence="4" id="KW-1185">Reference proteome</keyword>
<feature type="region of interest" description="Disordered" evidence="1">
    <location>
        <begin position="1"/>
        <end position="21"/>
    </location>
</feature>